<comment type="caution">
    <text evidence="2">The sequence shown here is derived from an EMBL/GenBank/DDBJ whole genome shotgun (WGS) entry which is preliminary data.</text>
</comment>
<keyword evidence="1" id="KW-0472">Membrane</keyword>
<organism evidence="2 3">
    <name type="scientific">Candidatus Pantoea multigeneris</name>
    <dbReference type="NCBI Taxonomy" id="2608357"/>
    <lineage>
        <taxon>Bacteria</taxon>
        <taxon>Pseudomonadati</taxon>
        <taxon>Pseudomonadota</taxon>
        <taxon>Gammaproteobacteria</taxon>
        <taxon>Enterobacterales</taxon>
        <taxon>Erwiniaceae</taxon>
        <taxon>Pantoea</taxon>
    </lineage>
</organism>
<reference evidence="2 3" key="1">
    <citation type="journal article" date="2019" name="bioRxiv">
        <title>Bacteria contribute to plant secondary compound degradation in a generalist herbivore system.</title>
        <authorList>
            <person name="Francoeur C.B."/>
            <person name="Khadempour L."/>
            <person name="Moreira-Soto R.D."/>
            <person name="Gotting K."/>
            <person name="Book A.J."/>
            <person name="Pinto-Tomas A.A."/>
            <person name="Keefover-Ring K."/>
            <person name="Currie C.R."/>
        </authorList>
    </citation>
    <scope>NUCLEOTIDE SEQUENCE [LARGE SCALE GENOMIC DNA]</scope>
    <source>
        <strain evidence="2">Acro-835</strain>
    </source>
</reference>
<feature type="transmembrane region" description="Helical" evidence="1">
    <location>
        <begin position="112"/>
        <end position="132"/>
    </location>
</feature>
<evidence type="ECO:0000313" key="3">
    <source>
        <dbReference type="Proteomes" id="UP001515683"/>
    </source>
</evidence>
<keyword evidence="3" id="KW-1185">Reference proteome</keyword>
<dbReference type="InterPro" id="IPR021333">
    <property type="entry name" value="DUF2946"/>
</dbReference>
<keyword evidence="1" id="KW-0812">Transmembrane</keyword>
<dbReference type="Proteomes" id="UP001515683">
    <property type="component" value="Unassembled WGS sequence"/>
</dbReference>
<name>A0ABX0REA9_9GAMM</name>
<dbReference type="Pfam" id="PF11162">
    <property type="entry name" value="DUF2946"/>
    <property type="match status" value="1"/>
</dbReference>
<dbReference type="EMBL" id="VWXF01000009">
    <property type="protein sequence ID" value="NIF23686.1"/>
    <property type="molecule type" value="Genomic_DNA"/>
</dbReference>
<evidence type="ECO:0000313" key="2">
    <source>
        <dbReference type="EMBL" id="NIF23686.1"/>
    </source>
</evidence>
<keyword evidence="1" id="KW-1133">Transmembrane helix</keyword>
<protein>
    <submittedName>
        <fullName evidence="2">DUF2946 domain-containing protein</fullName>
    </submittedName>
</protein>
<dbReference type="RefSeq" id="WP_167017124.1">
    <property type="nucleotide sequence ID" value="NZ_VWXF01000009.1"/>
</dbReference>
<evidence type="ECO:0000256" key="1">
    <source>
        <dbReference type="SAM" id="Phobius"/>
    </source>
</evidence>
<sequence>MRFLIRLSRKKQPAAIAILAILMLFIAPEVSRTLEHWRLAQPHVIAAHHAALSSEAMHSDDMPGMDMSGTAHEAMASSSAEHNVGHPTTMAGMPGMMSGGNMLDDIACGYCLVLTHLPLMLWIFTAIVWLTLRASISPPPRQVISFFPLYFPGLVQPRAPPYYA</sequence>
<gene>
    <name evidence="2" type="ORF">F3J40_19080</name>
</gene>
<accession>A0ABX0REA9</accession>
<proteinExistence type="predicted"/>